<evidence type="ECO:0000313" key="20">
    <source>
        <dbReference type="Proteomes" id="UP000184440"/>
    </source>
</evidence>
<dbReference type="InterPro" id="IPR050351">
    <property type="entry name" value="BphY/WalK/GraS-like"/>
</dbReference>
<comment type="cofactor">
    <cofactor evidence="2">
        <name>a divalent metal cation</name>
        <dbReference type="ChEBI" id="CHEBI:60240"/>
    </cofactor>
</comment>
<dbReference type="PANTHER" id="PTHR42878:SF7">
    <property type="entry name" value="SENSOR HISTIDINE KINASE GLRK"/>
    <property type="match status" value="1"/>
</dbReference>
<keyword evidence="7" id="KW-0808">Transferase</keyword>
<feature type="domain" description="PAC" evidence="18">
    <location>
        <begin position="649"/>
        <end position="699"/>
    </location>
</feature>
<comment type="subcellular location">
    <subcellularLocation>
        <location evidence="4">Cell membrane</location>
    </subcellularLocation>
    <subcellularLocation>
        <location evidence="3">Membrane</location>
        <topology evidence="3">Multi-pass membrane protein</topology>
    </subcellularLocation>
</comment>
<evidence type="ECO:0000256" key="10">
    <source>
        <dbReference type="ARBA" id="ARBA00022777"/>
    </source>
</evidence>
<evidence type="ECO:0000256" key="12">
    <source>
        <dbReference type="ARBA" id="ARBA00022989"/>
    </source>
</evidence>
<dbReference type="PRINTS" id="PR00344">
    <property type="entry name" value="BCTRLSENSOR"/>
</dbReference>
<keyword evidence="10" id="KW-0418">Kinase</keyword>
<dbReference type="InterPro" id="IPR035965">
    <property type="entry name" value="PAS-like_dom_sf"/>
</dbReference>
<dbReference type="Proteomes" id="UP000184440">
    <property type="component" value="Unassembled WGS sequence"/>
</dbReference>
<evidence type="ECO:0000256" key="2">
    <source>
        <dbReference type="ARBA" id="ARBA00001968"/>
    </source>
</evidence>
<dbReference type="Pfam" id="PF00512">
    <property type="entry name" value="HisKA"/>
    <property type="match status" value="1"/>
</dbReference>
<dbReference type="Pfam" id="PF00989">
    <property type="entry name" value="PAS"/>
    <property type="match status" value="1"/>
</dbReference>
<keyword evidence="9" id="KW-0547">Nucleotide-binding</keyword>
<dbReference type="PROSITE" id="PS50113">
    <property type="entry name" value="PAC"/>
    <property type="match status" value="1"/>
</dbReference>
<dbReference type="Pfam" id="PF01590">
    <property type="entry name" value="GAF"/>
    <property type="match status" value="1"/>
</dbReference>
<dbReference type="SUPFAM" id="SSF47384">
    <property type="entry name" value="Homodimeric domain of signal transducing histidine kinase"/>
    <property type="match status" value="1"/>
</dbReference>
<sequence>MTVSESRVTDPERLRVLAATGLLDGPSVEVLDRLTGLATRVIGAPVALVSLVDAGRQFFVSAVGLPEPWAGRRQTPLSHSFCQHVVRTGAPLVVSDARADELLCTNLAIPDIGVIAYAGFPLHSPDGYALGSFCVIDTRPRVWTPAELAIVEDLAAAAESELAVRLSHARVVRETQQTAAILAAATDAFVSANVDGTVRIWNAAAERLFGWTASEAMGRPLTDLIIPERFRAAHDAGMQRVRESGRSTLAGQRLELAALDREGREFPVEMVLQAQTIDDGMAFHAFLHDISERHRVRAELDRERTFLASLLDSLESGVAACDAEGRLVLVNRALREQDVLADGLRSDTWAEQYGLYGADGVTPLAASDVPLARAFHGETVHRADLVVRRPGRPPRQYRANAQPIRAADGRRLGAVVALHDVTAAVRTGLLRDVQHAVATSLVDARTIADAATRTVGAVAGGLGWVRGEYWQLSDDEQTLTRIGSWTAQGKKLAEPETCGFADQVRATAKPLQAADPVPTLGLPVRSGDRVLGVLVFLHDGPMDVDADLLSRLDGISAHVGRFVERRRAEAARQAFERVVSAIDDYVWTVEVTRDGGARLIYASPNGAAVFGADLRTPDGETVQLTDLVHREDAAALEAFQAGVREGRASELEARFVGADGVVRWIWTRSVPRQEDGRLFIDGICTDVTERHRISAEREALLEREQQQVRELRELDRMKDELVALVTHELRSPITSIRGYLELVLDEAEACTPQAGDFLRIIERKAADLQQLTDDLLDLARLDAGEISVDPRPVSLTRLLNEVATDHRPAAEAKHLTVDVATDGPVVVPVDPTRFRQVLTNVLSNAVKYTPEGGRVTVRAVRADDIVTVSVADTGIGIPADQYARLFERFFRTSNAVQQGIKGTGLGLAITRAIVERHGGTITARPGTPTGTVFTITLPAATP</sequence>
<dbReference type="SMART" id="SM00387">
    <property type="entry name" value="HATPase_c"/>
    <property type="match status" value="1"/>
</dbReference>
<dbReference type="Gene3D" id="3.30.565.10">
    <property type="entry name" value="Histidine kinase-like ATPase, C-terminal domain"/>
    <property type="match status" value="1"/>
</dbReference>
<evidence type="ECO:0000256" key="3">
    <source>
        <dbReference type="ARBA" id="ARBA00004141"/>
    </source>
</evidence>
<dbReference type="InterPro" id="IPR001610">
    <property type="entry name" value="PAC"/>
</dbReference>
<dbReference type="Pfam" id="PF08448">
    <property type="entry name" value="PAS_4"/>
    <property type="match status" value="1"/>
</dbReference>
<evidence type="ECO:0000256" key="4">
    <source>
        <dbReference type="ARBA" id="ARBA00004236"/>
    </source>
</evidence>
<dbReference type="InterPro" id="IPR029016">
    <property type="entry name" value="GAF-like_dom_sf"/>
</dbReference>
<feature type="domain" description="Histidine kinase" evidence="16">
    <location>
        <begin position="724"/>
        <end position="941"/>
    </location>
</feature>
<dbReference type="SMART" id="SM00091">
    <property type="entry name" value="PAS"/>
    <property type="match status" value="3"/>
</dbReference>
<keyword evidence="13" id="KW-0902">Two-component regulatory system</keyword>
<dbReference type="SMART" id="SM00065">
    <property type="entry name" value="GAF"/>
    <property type="match status" value="1"/>
</dbReference>
<dbReference type="Pfam" id="PF08447">
    <property type="entry name" value="PAS_3"/>
    <property type="match status" value="1"/>
</dbReference>
<dbReference type="NCBIfam" id="TIGR00229">
    <property type="entry name" value="sensory_box"/>
    <property type="match status" value="1"/>
</dbReference>
<dbReference type="EC" id="2.7.13.3" evidence="5"/>
<dbReference type="Pfam" id="PF02518">
    <property type="entry name" value="HATPase_c"/>
    <property type="match status" value="1"/>
</dbReference>
<dbReference type="InterPro" id="IPR004358">
    <property type="entry name" value="Sig_transdc_His_kin-like_C"/>
</dbReference>
<dbReference type="InterPro" id="IPR000014">
    <property type="entry name" value="PAS"/>
</dbReference>
<evidence type="ECO:0000259" key="18">
    <source>
        <dbReference type="PROSITE" id="PS50113"/>
    </source>
</evidence>
<dbReference type="SMART" id="SM00086">
    <property type="entry name" value="PAC"/>
    <property type="match status" value="3"/>
</dbReference>
<dbReference type="FunFam" id="3.30.565.10:FF:000006">
    <property type="entry name" value="Sensor histidine kinase WalK"/>
    <property type="match status" value="1"/>
</dbReference>
<organism evidence="19 20">
    <name type="scientific">Cryptosporangium aurantiacum</name>
    <dbReference type="NCBI Taxonomy" id="134849"/>
    <lineage>
        <taxon>Bacteria</taxon>
        <taxon>Bacillati</taxon>
        <taxon>Actinomycetota</taxon>
        <taxon>Actinomycetes</taxon>
        <taxon>Cryptosporangiales</taxon>
        <taxon>Cryptosporangiaceae</taxon>
        <taxon>Cryptosporangium</taxon>
    </lineage>
</organism>
<feature type="domain" description="PAS" evidence="17">
    <location>
        <begin position="174"/>
        <end position="245"/>
    </location>
</feature>
<dbReference type="AlphaFoldDB" id="A0A1M7MIX2"/>
<evidence type="ECO:0000259" key="16">
    <source>
        <dbReference type="PROSITE" id="PS50109"/>
    </source>
</evidence>
<keyword evidence="14" id="KW-0472">Membrane</keyword>
<evidence type="ECO:0000256" key="7">
    <source>
        <dbReference type="ARBA" id="ARBA00022679"/>
    </source>
</evidence>
<dbReference type="InterPro" id="IPR013655">
    <property type="entry name" value="PAS_fold_3"/>
</dbReference>
<dbReference type="RefSeq" id="WP_073253336.1">
    <property type="nucleotide sequence ID" value="NZ_FRCS01000002.1"/>
</dbReference>
<dbReference type="CDD" id="cd00082">
    <property type="entry name" value="HisKA"/>
    <property type="match status" value="1"/>
</dbReference>
<dbReference type="PROSITE" id="PS50112">
    <property type="entry name" value="PAS"/>
    <property type="match status" value="1"/>
</dbReference>
<evidence type="ECO:0000256" key="8">
    <source>
        <dbReference type="ARBA" id="ARBA00022692"/>
    </source>
</evidence>
<reference evidence="19 20" key="1">
    <citation type="submission" date="2016-11" db="EMBL/GenBank/DDBJ databases">
        <authorList>
            <person name="Jaros S."/>
            <person name="Januszkiewicz K."/>
            <person name="Wedrychowicz H."/>
        </authorList>
    </citation>
    <scope>NUCLEOTIDE SEQUENCE [LARGE SCALE GENOMIC DNA]</scope>
    <source>
        <strain evidence="19 20">DSM 46144</strain>
    </source>
</reference>
<gene>
    <name evidence="19" type="ORF">SAMN05443668_102143</name>
</gene>
<dbReference type="Gene3D" id="3.30.450.20">
    <property type="entry name" value="PAS domain"/>
    <property type="match status" value="3"/>
</dbReference>
<dbReference type="EMBL" id="FRCS01000002">
    <property type="protein sequence ID" value="SHM90857.1"/>
    <property type="molecule type" value="Genomic_DNA"/>
</dbReference>
<protein>
    <recommendedName>
        <fullName evidence="15">Sensor-like histidine kinase SenX3</fullName>
        <ecNumber evidence="5">2.7.13.3</ecNumber>
    </recommendedName>
</protein>
<dbReference type="SUPFAM" id="SSF55781">
    <property type="entry name" value="GAF domain-like"/>
    <property type="match status" value="2"/>
</dbReference>
<dbReference type="STRING" id="134849.SAMN05443668_102143"/>
<comment type="catalytic activity">
    <reaction evidence="1">
        <text>ATP + protein L-histidine = ADP + protein N-phospho-L-histidine.</text>
        <dbReference type="EC" id="2.7.13.3"/>
    </reaction>
</comment>
<proteinExistence type="predicted"/>
<dbReference type="SUPFAM" id="SSF55874">
    <property type="entry name" value="ATPase domain of HSP90 chaperone/DNA topoisomerase II/histidine kinase"/>
    <property type="match status" value="1"/>
</dbReference>
<dbReference type="PANTHER" id="PTHR42878">
    <property type="entry name" value="TWO-COMPONENT HISTIDINE KINASE"/>
    <property type="match status" value="1"/>
</dbReference>
<dbReference type="Gene3D" id="3.30.450.40">
    <property type="match status" value="2"/>
</dbReference>
<keyword evidence="12" id="KW-1133">Transmembrane helix</keyword>
<dbReference type="InterPro" id="IPR003018">
    <property type="entry name" value="GAF"/>
</dbReference>
<dbReference type="InterPro" id="IPR036890">
    <property type="entry name" value="HATPase_C_sf"/>
</dbReference>
<dbReference type="GO" id="GO:0006355">
    <property type="term" value="P:regulation of DNA-templated transcription"/>
    <property type="evidence" value="ECO:0007669"/>
    <property type="project" value="InterPro"/>
</dbReference>
<dbReference type="GO" id="GO:0000156">
    <property type="term" value="F:phosphorelay response regulator activity"/>
    <property type="evidence" value="ECO:0007669"/>
    <property type="project" value="TreeGrafter"/>
</dbReference>
<dbReference type="GO" id="GO:0005886">
    <property type="term" value="C:plasma membrane"/>
    <property type="evidence" value="ECO:0007669"/>
    <property type="project" value="UniProtKB-SubCell"/>
</dbReference>
<dbReference type="GO" id="GO:0000155">
    <property type="term" value="F:phosphorelay sensor kinase activity"/>
    <property type="evidence" value="ECO:0007669"/>
    <property type="project" value="InterPro"/>
</dbReference>
<dbReference type="CDD" id="cd00130">
    <property type="entry name" value="PAS"/>
    <property type="match status" value="1"/>
</dbReference>
<evidence type="ECO:0000259" key="17">
    <source>
        <dbReference type="PROSITE" id="PS50112"/>
    </source>
</evidence>
<dbReference type="CDD" id="cd00075">
    <property type="entry name" value="HATPase"/>
    <property type="match status" value="1"/>
</dbReference>
<dbReference type="GO" id="GO:0005509">
    <property type="term" value="F:calcium ion binding"/>
    <property type="evidence" value="ECO:0007669"/>
    <property type="project" value="UniProtKB-ARBA"/>
</dbReference>
<dbReference type="SUPFAM" id="SSF55785">
    <property type="entry name" value="PYP-like sensor domain (PAS domain)"/>
    <property type="match status" value="3"/>
</dbReference>
<dbReference type="InterPro" id="IPR000700">
    <property type="entry name" value="PAS-assoc_C"/>
</dbReference>
<evidence type="ECO:0000256" key="15">
    <source>
        <dbReference type="ARBA" id="ARBA00039401"/>
    </source>
</evidence>
<accession>A0A1M7MIX2</accession>
<dbReference type="PROSITE" id="PS50109">
    <property type="entry name" value="HIS_KIN"/>
    <property type="match status" value="1"/>
</dbReference>
<dbReference type="OrthoDB" id="3272385at2"/>
<evidence type="ECO:0000256" key="13">
    <source>
        <dbReference type="ARBA" id="ARBA00023012"/>
    </source>
</evidence>
<dbReference type="InterPro" id="IPR036097">
    <property type="entry name" value="HisK_dim/P_sf"/>
</dbReference>
<dbReference type="SMART" id="SM00388">
    <property type="entry name" value="HisKA"/>
    <property type="match status" value="1"/>
</dbReference>
<evidence type="ECO:0000313" key="19">
    <source>
        <dbReference type="EMBL" id="SHM90857.1"/>
    </source>
</evidence>
<evidence type="ECO:0000256" key="5">
    <source>
        <dbReference type="ARBA" id="ARBA00012438"/>
    </source>
</evidence>
<keyword evidence="8" id="KW-0812">Transmembrane</keyword>
<dbReference type="GO" id="GO:0030295">
    <property type="term" value="F:protein kinase activator activity"/>
    <property type="evidence" value="ECO:0007669"/>
    <property type="project" value="TreeGrafter"/>
</dbReference>
<dbReference type="InterPro" id="IPR013656">
    <property type="entry name" value="PAS_4"/>
</dbReference>
<dbReference type="InterPro" id="IPR003594">
    <property type="entry name" value="HATPase_dom"/>
</dbReference>
<dbReference type="InterPro" id="IPR005467">
    <property type="entry name" value="His_kinase_dom"/>
</dbReference>
<keyword evidence="11" id="KW-0067">ATP-binding</keyword>
<dbReference type="GO" id="GO:0007234">
    <property type="term" value="P:osmosensory signaling via phosphorelay pathway"/>
    <property type="evidence" value="ECO:0007669"/>
    <property type="project" value="TreeGrafter"/>
</dbReference>
<keyword evidence="6" id="KW-0597">Phosphoprotein</keyword>
<evidence type="ECO:0000256" key="11">
    <source>
        <dbReference type="ARBA" id="ARBA00022840"/>
    </source>
</evidence>
<dbReference type="InterPro" id="IPR013767">
    <property type="entry name" value="PAS_fold"/>
</dbReference>
<evidence type="ECO:0000256" key="1">
    <source>
        <dbReference type="ARBA" id="ARBA00000085"/>
    </source>
</evidence>
<evidence type="ECO:0000256" key="6">
    <source>
        <dbReference type="ARBA" id="ARBA00022553"/>
    </source>
</evidence>
<dbReference type="FunFam" id="1.10.287.130:FF:000001">
    <property type="entry name" value="Two-component sensor histidine kinase"/>
    <property type="match status" value="1"/>
</dbReference>
<evidence type="ECO:0000256" key="14">
    <source>
        <dbReference type="ARBA" id="ARBA00023136"/>
    </source>
</evidence>
<name>A0A1M7MIX2_9ACTN</name>
<dbReference type="GO" id="GO:0005524">
    <property type="term" value="F:ATP binding"/>
    <property type="evidence" value="ECO:0007669"/>
    <property type="project" value="UniProtKB-KW"/>
</dbReference>
<dbReference type="InterPro" id="IPR003661">
    <property type="entry name" value="HisK_dim/P_dom"/>
</dbReference>
<dbReference type="Gene3D" id="1.10.287.130">
    <property type="match status" value="1"/>
</dbReference>
<keyword evidence="20" id="KW-1185">Reference proteome</keyword>
<evidence type="ECO:0000256" key="9">
    <source>
        <dbReference type="ARBA" id="ARBA00022741"/>
    </source>
</evidence>